<dbReference type="EMBL" id="LZJY01000464">
    <property type="protein sequence ID" value="OBH83429.1"/>
    <property type="molecule type" value="Genomic_DNA"/>
</dbReference>
<evidence type="ECO:0008006" key="3">
    <source>
        <dbReference type="Google" id="ProtNLM"/>
    </source>
</evidence>
<organism evidence="1 2">
    <name type="scientific">Mycobacterium scrofulaceum</name>
    <dbReference type="NCBI Taxonomy" id="1783"/>
    <lineage>
        <taxon>Bacteria</taxon>
        <taxon>Bacillati</taxon>
        <taxon>Actinomycetota</taxon>
        <taxon>Actinomycetes</taxon>
        <taxon>Mycobacteriales</taxon>
        <taxon>Mycobacteriaceae</taxon>
        <taxon>Mycobacterium</taxon>
    </lineage>
</organism>
<evidence type="ECO:0000313" key="2">
    <source>
        <dbReference type="Proteomes" id="UP000092207"/>
    </source>
</evidence>
<evidence type="ECO:0000313" key="1">
    <source>
        <dbReference type="EMBL" id="OBH83429.1"/>
    </source>
</evidence>
<sequence>MERLPYIDEHAITIDANRADTWSALLRVLCRNPDDPATVPIGFVLDEARPPERLALKGRHPFAVYRWVFELDEQSRDRTRLRATTWAAFPGLHGRIYRRLVIGTGGHAVVTRATLKRVAAAAFNERSGATASDYTDVFEATIQPGDRRSAEQMFRDALGRESGGGAVRWIHRHVLRFDLAAHPSTDHPIGWSVARSDHDEMILTTSGPLMRGELALRREDGLRATLTTRVHYHRRLAGRTVWAVVGPLHRAIAPQLVQRAARDGGRRAHAHHS</sequence>
<dbReference type="InterPro" id="IPR021295">
    <property type="entry name" value="DUF2867"/>
</dbReference>
<dbReference type="Pfam" id="PF11066">
    <property type="entry name" value="DUF2867"/>
    <property type="match status" value="1"/>
</dbReference>
<dbReference type="RefSeq" id="WP_067311872.1">
    <property type="nucleotide sequence ID" value="NZ_LZJY01000464.1"/>
</dbReference>
<name>A0A1A2U451_MYCSC</name>
<reference evidence="1 2" key="1">
    <citation type="submission" date="2016-06" db="EMBL/GenBank/DDBJ databases">
        <authorList>
            <person name="Kjaerup R.B."/>
            <person name="Dalgaard T.S."/>
            <person name="Juul-Madsen H.R."/>
        </authorList>
    </citation>
    <scope>NUCLEOTIDE SEQUENCE [LARGE SCALE GENOMIC DNA]</scope>
    <source>
        <strain evidence="1 2">E2838</strain>
    </source>
</reference>
<dbReference type="SUPFAM" id="SSF55961">
    <property type="entry name" value="Bet v1-like"/>
    <property type="match status" value="1"/>
</dbReference>
<comment type="caution">
    <text evidence="1">The sequence shown here is derived from an EMBL/GenBank/DDBJ whole genome shotgun (WGS) entry which is preliminary data.</text>
</comment>
<accession>A0A1A2U451</accession>
<dbReference type="AlphaFoldDB" id="A0A1A2U451"/>
<gene>
    <name evidence="1" type="ORF">A5679_04805</name>
</gene>
<protein>
    <recommendedName>
        <fullName evidence="3">DUF2867 domain-containing protein</fullName>
    </recommendedName>
</protein>
<dbReference type="Proteomes" id="UP000092207">
    <property type="component" value="Unassembled WGS sequence"/>
</dbReference>
<proteinExistence type="predicted"/>